<dbReference type="Proteomes" id="UP000003657">
    <property type="component" value="Unassembled WGS sequence"/>
</dbReference>
<gene>
    <name evidence="1" type="ORF">SMXD51_00539</name>
</gene>
<dbReference type="AlphaFoldDB" id="H7FWY9"/>
<evidence type="ECO:0000313" key="1">
    <source>
        <dbReference type="EMBL" id="EIA33471.1"/>
    </source>
</evidence>
<dbReference type="PATRIC" id="fig|1108963.3.peg.1855"/>
<accession>H7FWY9</accession>
<comment type="caution">
    <text evidence="1">The sequence shown here is derived from an EMBL/GenBank/DDBJ whole genome shotgun (WGS) entry which is preliminary data.</text>
</comment>
<dbReference type="EMBL" id="AICL01000002">
    <property type="protein sequence ID" value="EIA33471.1"/>
    <property type="molecule type" value="Genomic_DNA"/>
</dbReference>
<name>H7FWY9_9LACO</name>
<reference evidence="1 2" key="1">
    <citation type="journal article" date="2012" name="J. Bacteriol.">
        <title>Genome Sequence of Lactobacillus salivarius SMXD51, a Potential Probiotic Strain Isolated from Chicken Cecum, Showing Anti-Campylobacter Activity.</title>
        <authorList>
            <person name="Kergourlay G."/>
            <person name="Messaoudi S."/>
            <person name="Dousset X."/>
            <person name="Prevost H."/>
        </authorList>
    </citation>
    <scope>NUCLEOTIDE SEQUENCE [LARGE SCALE GENOMIC DNA]</scope>
    <source>
        <strain evidence="1 2">SMXD51</strain>
    </source>
</reference>
<evidence type="ECO:0000313" key="2">
    <source>
        <dbReference type="Proteomes" id="UP000003657"/>
    </source>
</evidence>
<sequence>MAIQSKIEEIVQVANENLELSQSIDSPAN</sequence>
<organism evidence="1 2">
    <name type="scientific">Ligilactobacillus salivarius SMXD51</name>
    <dbReference type="NCBI Taxonomy" id="1108963"/>
    <lineage>
        <taxon>Bacteria</taxon>
        <taxon>Bacillati</taxon>
        <taxon>Bacillota</taxon>
        <taxon>Bacilli</taxon>
        <taxon>Lactobacillales</taxon>
        <taxon>Lactobacillaceae</taxon>
        <taxon>Ligilactobacillus</taxon>
    </lineage>
</organism>
<dbReference type="HOGENOM" id="CLU_3409582_0_0_9"/>
<protein>
    <submittedName>
        <fullName evidence="1">Short chain dehydrogenase</fullName>
    </submittedName>
</protein>
<proteinExistence type="predicted"/>